<dbReference type="EMBL" id="CP016539">
    <property type="protein sequence ID" value="ANU21414.1"/>
    <property type="molecule type" value="Genomic_DNA"/>
</dbReference>
<evidence type="ECO:0000313" key="2">
    <source>
        <dbReference type="Proteomes" id="UP000092650"/>
    </source>
</evidence>
<sequence length="286" mass="33003">MAKIYDALYKTAINETIVNLTSLTPKDYREKYRGNLYCSTPNCSAMITYVMRAGNKNHFRTWRGTLHSKDCEYYSEKIAGRIGIRASFVDYIYLSGDQMSRSMKEAYLQELMTPEEKVLAKQKVKNPRKRTGTLEGNEQISFELTTDPEHKDKSQSGQKARLYRRDVNALTTRDIGLTRTVIGEYVEADFSNERPVVRIKKQDVYANILFEEAFFAENIAGRDRLSTISKYFDIYTSLIIVAVGEIRQSSVLEEFEIVLFDYKAFRVNGRSLDSLAVGETIQQWIF</sequence>
<protein>
    <submittedName>
        <fullName evidence="1">Uncharacterized protein</fullName>
    </submittedName>
</protein>
<organism evidence="1 2">
    <name type="scientific">Planococcus plakortidis</name>
    <dbReference type="NCBI Taxonomy" id="1038856"/>
    <lineage>
        <taxon>Bacteria</taxon>
        <taxon>Bacillati</taxon>
        <taxon>Bacillota</taxon>
        <taxon>Bacilli</taxon>
        <taxon>Bacillales</taxon>
        <taxon>Caryophanaceae</taxon>
        <taxon>Planococcus</taxon>
    </lineage>
</organism>
<dbReference type="RefSeq" id="WP_068872244.1">
    <property type="nucleotide sequence ID" value="NZ_CP016539.2"/>
</dbReference>
<dbReference type="OrthoDB" id="2452459at2"/>
<dbReference type="STRING" id="1038856.BBI15_15120"/>
<keyword evidence="2" id="KW-1185">Reference proteome</keyword>
<dbReference type="Proteomes" id="UP000092650">
    <property type="component" value="Chromosome"/>
</dbReference>
<accession>A0A1C7EBS1</accession>
<gene>
    <name evidence="1" type="ORF">BBI15_15120</name>
</gene>
<dbReference type="AlphaFoldDB" id="A0A1C7EBS1"/>
<proteinExistence type="predicted"/>
<dbReference type="KEGG" id="ppla:BBI15_15120"/>
<evidence type="ECO:0000313" key="1">
    <source>
        <dbReference type="EMBL" id="ANU21414.1"/>
    </source>
</evidence>
<name>A0A1C7EBS1_9BACL</name>
<reference evidence="1" key="1">
    <citation type="submission" date="2016-10" db="EMBL/GenBank/DDBJ databases">
        <authorList>
            <person name="See-Too W.S."/>
        </authorList>
    </citation>
    <scope>NUCLEOTIDE SEQUENCE [LARGE SCALE GENOMIC DNA]</scope>
    <source>
        <strain evidence="1">DSM 23997</strain>
    </source>
</reference>